<dbReference type="GO" id="GO:0005829">
    <property type="term" value="C:cytosol"/>
    <property type="evidence" value="ECO:0007669"/>
    <property type="project" value="TreeGrafter"/>
</dbReference>
<evidence type="ECO:0000256" key="8">
    <source>
        <dbReference type="ARBA" id="ARBA00023027"/>
    </source>
</evidence>
<dbReference type="EC" id="3.6.1.22" evidence="4"/>
<evidence type="ECO:0000256" key="5">
    <source>
        <dbReference type="ARBA" id="ARBA00022723"/>
    </source>
</evidence>
<proteinExistence type="inferred from homology"/>
<evidence type="ECO:0000259" key="10">
    <source>
        <dbReference type="PROSITE" id="PS51462"/>
    </source>
</evidence>
<dbReference type="EMBL" id="MJIC01000021">
    <property type="protein sequence ID" value="OFI32125.1"/>
    <property type="molecule type" value="Genomic_DNA"/>
</dbReference>
<keyword evidence="8" id="KW-0520">NAD</keyword>
<dbReference type="GO" id="GO:0046872">
    <property type="term" value="F:metal ion binding"/>
    <property type="evidence" value="ECO:0007669"/>
    <property type="project" value="UniProtKB-KW"/>
</dbReference>
<dbReference type="OrthoDB" id="9791656at2"/>
<dbReference type="Gene3D" id="3.90.79.20">
    <property type="match status" value="1"/>
</dbReference>
<keyword evidence="12" id="KW-1185">Reference proteome</keyword>
<keyword evidence="5" id="KW-0479">Metal-binding</keyword>
<comment type="similarity">
    <text evidence="3">Belongs to the Nudix hydrolase family. NudC subfamily.</text>
</comment>
<dbReference type="InterPro" id="IPR015376">
    <property type="entry name" value="Znr_NADH_PPase"/>
</dbReference>
<dbReference type="InterPro" id="IPR000086">
    <property type="entry name" value="NUDIX_hydrolase_dom"/>
</dbReference>
<dbReference type="PANTHER" id="PTHR42904:SF6">
    <property type="entry name" value="NAD-CAPPED RNA HYDROLASE NUDT12"/>
    <property type="match status" value="1"/>
</dbReference>
<evidence type="ECO:0000256" key="9">
    <source>
        <dbReference type="ARBA" id="ARBA00023679"/>
    </source>
</evidence>
<protein>
    <recommendedName>
        <fullName evidence="4">NAD(+) diphosphatase</fullName>
        <ecNumber evidence="4">3.6.1.22</ecNumber>
    </recommendedName>
</protein>
<evidence type="ECO:0000256" key="1">
    <source>
        <dbReference type="ARBA" id="ARBA00001946"/>
    </source>
</evidence>
<dbReference type="InterPro" id="IPR050241">
    <property type="entry name" value="NAD-cap_RNA_hydrolase_NudC"/>
</dbReference>
<dbReference type="CDD" id="cd03429">
    <property type="entry name" value="NUDIX_NADH_pyrophosphatase_Nudt13"/>
    <property type="match status" value="1"/>
</dbReference>
<reference evidence="11 12" key="1">
    <citation type="submission" date="2016-09" db="EMBL/GenBank/DDBJ databases">
        <title>Alteromonas lipolytica, a new species isolated from sea water.</title>
        <authorList>
            <person name="Wu Y.-H."/>
            <person name="Cheng H."/>
            <person name="Xu X.-W."/>
        </authorList>
    </citation>
    <scope>NUCLEOTIDE SEQUENCE [LARGE SCALE GENOMIC DNA]</scope>
    <source>
        <strain evidence="11 12">JW12</strain>
    </source>
</reference>
<dbReference type="PANTHER" id="PTHR42904">
    <property type="entry name" value="NUDIX HYDROLASE, NUDC SUBFAMILY"/>
    <property type="match status" value="1"/>
</dbReference>
<organism evidence="11 12">
    <name type="scientific">Alteromonas lipolytica</name>
    <dbReference type="NCBI Taxonomy" id="1856405"/>
    <lineage>
        <taxon>Bacteria</taxon>
        <taxon>Pseudomonadati</taxon>
        <taxon>Pseudomonadota</taxon>
        <taxon>Gammaproteobacteria</taxon>
        <taxon>Alteromonadales</taxon>
        <taxon>Alteromonadaceae</taxon>
        <taxon>Alteromonas/Salinimonas group</taxon>
        <taxon>Alteromonas</taxon>
    </lineage>
</organism>
<comment type="caution">
    <text evidence="11">The sequence shown here is derived from an EMBL/GenBank/DDBJ whole genome shotgun (WGS) entry which is preliminary data.</text>
</comment>
<name>A0A1E8F886_9ALTE</name>
<evidence type="ECO:0000256" key="4">
    <source>
        <dbReference type="ARBA" id="ARBA00012381"/>
    </source>
</evidence>
<dbReference type="AlphaFoldDB" id="A0A1E8F886"/>
<dbReference type="GO" id="GO:0019677">
    <property type="term" value="P:NAD+ catabolic process"/>
    <property type="evidence" value="ECO:0007669"/>
    <property type="project" value="TreeGrafter"/>
</dbReference>
<evidence type="ECO:0000313" key="11">
    <source>
        <dbReference type="EMBL" id="OFI32125.1"/>
    </source>
</evidence>
<dbReference type="Gene3D" id="3.90.79.10">
    <property type="entry name" value="Nucleoside Triphosphate Pyrophosphohydrolase"/>
    <property type="match status" value="1"/>
</dbReference>
<gene>
    <name evidence="11" type="ORF">BFC17_07815</name>
</gene>
<dbReference type="InterPro" id="IPR049734">
    <property type="entry name" value="NudC-like_C"/>
</dbReference>
<comment type="catalytic activity">
    <reaction evidence="9">
        <text>a 5'-end NAD(+)-phospho-ribonucleoside in mRNA + H2O = a 5'-end phospho-adenosine-phospho-ribonucleoside in mRNA + beta-nicotinamide D-ribonucleotide + 2 H(+)</text>
        <dbReference type="Rhea" id="RHEA:60876"/>
        <dbReference type="Rhea" id="RHEA-COMP:15698"/>
        <dbReference type="Rhea" id="RHEA-COMP:15719"/>
        <dbReference type="ChEBI" id="CHEBI:14649"/>
        <dbReference type="ChEBI" id="CHEBI:15377"/>
        <dbReference type="ChEBI" id="CHEBI:15378"/>
        <dbReference type="ChEBI" id="CHEBI:144029"/>
        <dbReference type="ChEBI" id="CHEBI:144051"/>
    </reaction>
    <physiologicalReaction direction="left-to-right" evidence="9">
        <dbReference type="Rhea" id="RHEA:60877"/>
    </physiologicalReaction>
</comment>
<dbReference type="PROSITE" id="PS51462">
    <property type="entry name" value="NUDIX"/>
    <property type="match status" value="1"/>
</dbReference>
<keyword evidence="7" id="KW-0460">Magnesium</keyword>
<comment type="cofactor">
    <cofactor evidence="1">
        <name>Mg(2+)</name>
        <dbReference type="ChEBI" id="CHEBI:18420"/>
    </cofactor>
</comment>
<dbReference type="GO" id="GO:0006742">
    <property type="term" value="P:NADP+ catabolic process"/>
    <property type="evidence" value="ECO:0007669"/>
    <property type="project" value="TreeGrafter"/>
</dbReference>
<feature type="domain" description="Nudix hydrolase" evidence="10">
    <location>
        <begin position="142"/>
        <end position="270"/>
    </location>
</feature>
<dbReference type="SUPFAM" id="SSF55811">
    <property type="entry name" value="Nudix"/>
    <property type="match status" value="2"/>
</dbReference>
<evidence type="ECO:0000256" key="6">
    <source>
        <dbReference type="ARBA" id="ARBA00022801"/>
    </source>
</evidence>
<comment type="cofactor">
    <cofactor evidence="2">
        <name>Zn(2+)</name>
        <dbReference type="ChEBI" id="CHEBI:29105"/>
    </cofactor>
</comment>
<dbReference type="Pfam" id="PF00293">
    <property type="entry name" value="NUDIX"/>
    <property type="match status" value="1"/>
</dbReference>
<evidence type="ECO:0000256" key="3">
    <source>
        <dbReference type="ARBA" id="ARBA00009595"/>
    </source>
</evidence>
<dbReference type="RefSeq" id="WP_070178594.1">
    <property type="nucleotide sequence ID" value="NZ_BMJR01000010.1"/>
</dbReference>
<evidence type="ECO:0000256" key="2">
    <source>
        <dbReference type="ARBA" id="ARBA00001947"/>
    </source>
</evidence>
<dbReference type="InterPro" id="IPR015797">
    <property type="entry name" value="NUDIX_hydrolase-like_dom_sf"/>
</dbReference>
<evidence type="ECO:0000313" key="12">
    <source>
        <dbReference type="Proteomes" id="UP000176037"/>
    </source>
</evidence>
<dbReference type="GO" id="GO:0035529">
    <property type="term" value="F:NADH pyrophosphatase activity"/>
    <property type="evidence" value="ECO:0007669"/>
    <property type="project" value="TreeGrafter"/>
</dbReference>
<dbReference type="NCBIfam" id="NF001299">
    <property type="entry name" value="PRK00241.1"/>
    <property type="match status" value="1"/>
</dbReference>
<accession>A0A1E8F886</accession>
<keyword evidence="6" id="KW-0378">Hydrolase</keyword>
<dbReference type="Proteomes" id="UP000176037">
    <property type="component" value="Unassembled WGS sequence"/>
</dbReference>
<dbReference type="Pfam" id="PF09297">
    <property type="entry name" value="Zn_ribbon_NUD"/>
    <property type="match status" value="1"/>
</dbReference>
<evidence type="ECO:0000256" key="7">
    <source>
        <dbReference type="ARBA" id="ARBA00022842"/>
    </source>
</evidence>
<sequence>MLKLTGKALLQPGHWLIFSREQILVPAGEELLPLLCWQDLPFMHHYQDQVHRLQAEDLPLHHPLYVIDLGAERIDVPGWQNVGLRQLLSSEPPVNYESLARAWQYVHFMRTHRFCGQCGSTAQAIDWEMATQCHQCGHRCYPRVSPCTIVAVYRGQEILLARGVRHTNTQIYSIIAGFVESGESVEQATHREVGEEVGVKIKNLEYFGSQAWPFPHSLMMGYFAEYDSGDIVIDEKEIVDADWYHIDNLPQLPSNLSIAGKMLDVLIERLRARAE</sequence>
<dbReference type="STRING" id="1856405.BFC17_07815"/>